<evidence type="ECO:0000256" key="2">
    <source>
        <dbReference type="ARBA" id="ARBA00023002"/>
    </source>
</evidence>
<dbReference type="CDD" id="cd12183">
    <property type="entry name" value="LDH_like_2"/>
    <property type="match status" value="1"/>
</dbReference>
<dbReference type="GO" id="GO:0008720">
    <property type="term" value="F:D-lactate dehydrogenase (NAD+) activity"/>
    <property type="evidence" value="ECO:0007669"/>
    <property type="project" value="TreeGrafter"/>
</dbReference>
<dbReference type="Pfam" id="PF02826">
    <property type="entry name" value="2-Hacid_dh_C"/>
    <property type="match status" value="1"/>
</dbReference>
<protein>
    <submittedName>
        <fullName evidence="7">2-hydroxyacid dehydrogenase</fullName>
    </submittedName>
</protein>
<keyword evidence="2 4" id="KW-0560">Oxidoreductase</keyword>
<dbReference type="PROSITE" id="PS00670">
    <property type="entry name" value="D_2_HYDROXYACID_DH_2"/>
    <property type="match status" value="1"/>
</dbReference>
<comment type="similarity">
    <text evidence="1 4">Belongs to the D-isomer specific 2-hydroxyacid dehydrogenase family.</text>
</comment>
<gene>
    <name evidence="7" type="ORF">ENX03_10525</name>
</gene>
<dbReference type="InterPro" id="IPR058205">
    <property type="entry name" value="D-LDH-like"/>
</dbReference>
<dbReference type="Gene3D" id="3.40.50.720">
    <property type="entry name" value="NAD(P)-binding Rossmann-like Domain"/>
    <property type="match status" value="2"/>
</dbReference>
<dbReference type="PROSITE" id="PS00671">
    <property type="entry name" value="D_2_HYDROXYACID_DH_3"/>
    <property type="match status" value="1"/>
</dbReference>
<dbReference type="AlphaFoldDB" id="A0A7C3R0V4"/>
<evidence type="ECO:0000256" key="4">
    <source>
        <dbReference type="RuleBase" id="RU003719"/>
    </source>
</evidence>
<dbReference type="InterPro" id="IPR029752">
    <property type="entry name" value="D-isomer_DH_CS1"/>
</dbReference>
<organism evidence="7">
    <name type="scientific">Leptospirillum ferriphilum</name>
    <dbReference type="NCBI Taxonomy" id="178606"/>
    <lineage>
        <taxon>Bacteria</taxon>
        <taxon>Pseudomonadati</taxon>
        <taxon>Nitrospirota</taxon>
        <taxon>Nitrospiria</taxon>
        <taxon>Nitrospirales</taxon>
        <taxon>Nitrospiraceae</taxon>
        <taxon>Leptospirillum</taxon>
    </lineage>
</organism>
<dbReference type="SUPFAM" id="SSF52283">
    <property type="entry name" value="Formate/glycerate dehydrogenase catalytic domain-like"/>
    <property type="match status" value="1"/>
</dbReference>
<dbReference type="PANTHER" id="PTHR43026">
    <property type="entry name" value="2-HYDROXYACID DEHYDROGENASE HOMOLOG 1-RELATED"/>
    <property type="match status" value="1"/>
</dbReference>
<name>A0A7C3R0V4_9BACT</name>
<dbReference type="InterPro" id="IPR006139">
    <property type="entry name" value="D-isomer_2_OHA_DH_cat_dom"/>
</dbReference>
<accession>A0A7C3R0V4</accession>
<evidence type="ECO:0000313" key="7">
    <source>
        <dbReference type="EMBL" id="HFT94334.1"/>
    </source>
</evidence>
<dbReference type="EMBL" id="DTMM01000226">
    <property type="protein sequence ID" value="HFT94334.1"/>
    <property type="molecule type" value="Genomic_DNA"/>
</dbReference>
<sequence>MKCLVTSARPYDRAFLEKANDNRHELFFVESRLDRSTVSLARGFPAVCPFVDDRLDAECVRVLFEGGTRILALRSTGYNNVDLDAARSSGMTVMRVREYSPFAVAEFALGLMLVLNRHIHRAYNRVREGNFLLDGFLGFDMHGRTAGIVGTGKIGTALARILSGMGCRILGFDARPSPACLSLGMEYRPLGSLLAESDIVSLHLPLQPETRHIIDREALDRMKPTAMLVNTSRGGLIDSAALVDALKARKIGAVGLDVYEEEAGLYFRDHGEENIDDDVFARLLTFSNVVVTGHQAYFTRDAMEEIARTTLSNLDDFEASRKNDNTVCP</sequence>
<evidence type="ECO:0000259" key="5">
    <source>
        <dbReference type="Pfam" id="PF00389"/>
    </source>
</evidence>
<dbReference type="SUPFAM" id="SSF51735">
    <property type="entry name" value="NAD(P)-binding Rossmann-fold domains"/>
    <property type="match status" value="1"/>
</dbReference>
<dbReference type="Pfam" id="PF00389">
    <property type="entry name" value="2-Hacid_dh"/>
    <property type="match status" value="1"/>
</dbReference>
<dbReference type="GO" id="GO:0051287">
    <property type="term" value="F:NAD binding"/>
    <property type="evidence" value="ECO:0007669"/>
    <property type="project" value="InterPro"/>
</dbReference>
<evidence type="ECO:0000259" key="6">
    <source>
        <dbReference type="Pfam" id="PF02826"/>
    </source>
</evidence>
<dbReference type="PANTHER" id="PTHR43026:SF1">
    <property type="entry name" value="2-HYDROXYACID DEHYDROGENASE HOMOLOG 1-RELATED"/>
    <property type="match status" value="1"/>
</dbReference>
<reference evidence="7" key="1">
    <citation type="journal article" date="2020" name="mSystems">
        <title>Genome- and Community-Level Interaction Insights into Carbon Utilization and Element Cycling Functions of Hydrothermarchaeota in Hydrothermal Sediment.</title>
        <authorList>
            <person name="Zhou Z."/>
            <person name="Liu Y."/>
            <person name="Xu W."/>
            <person name="Pan J."/>
            <person name="Luo Z.H."/>
            <person name="Li M."/>
        </authorList>
    </citation>
    <scope>NUCLEOTIDE SEQUENCE [LARGE SCALE GENOMIC DNA]</scope>
    <source>
        <strain evidence="7">SpSt-902</strain>
    </source>
</reference>
<feature type="domain" description="D-isomer specific 2-hydroxyacid dehydrogenase NAD-binding" evidence="6">
    <location>
        <begin position="109"/>
        <end position="296"/>
    </location>
</feature>
<evidence type="ECO:0000256" key="1">
    <source>
        <dbReference type="ARBA" id="ARBA00005854"/>
    </source>
</evidence>
<keyword evidence="3" id="KW-0520">NAD</keyword>
<dbReference type="PROSITE" id="PS00065">
    <property type="entry name" value="D_2_HYDROXYACID_DH_1"/>
    <property type="match status" value="1"/>
</dbReference>
<dbReference type="InterPro" id="IPR036291">
    <property type="entry name" value="NAD(P)-bd_dom_sf"/>
</dbReference>
<dbReference type="InterPro" id="IPR006140">
    <property type="entry name" value="D-isomer_DH_NAD-bd"/>
</dbReference>
<evidence type="ECO:0000256" key="3">
    <source>
        <dbReference type="ARBA" id="ARBA00023027"/>
    </source>
</evidence>
<feature type="domain" description="D-isomer specific 2-hydroxyacid dehydrogenase catalytic" evidence="5">
    <location>
        <begin position="4"/>
        <end position="327"/>
    </location>
</feature>
<proteinExistence type="inferred from homology"/>
<dbReference type="InterPro" id="IPR029753">
    <property type="entry name" value="D-isomer_DH_CS"/>
</dbReference>
<comment type="caution">
    <text evidence="7">The sequence shown here is derived from an EMBL/GenBank/DDBJ whole genome shotgun (WGS) entry which is preliminary data.</text>
</comment>